<evidence type="ECO:0000256" key="4">
    <source>
        <dbReference type="ARBA" id="ARBA00023136"/>
    </source>
</evidence>
<proteinExistence type="inferred from homology"/>
<dbReference type="RefSeq" id="WP_251741294.1">
    <property type="nucleotide sequence ID" value="NZ_JBHUOJ010000012.1"/>
</dbReference>
<dbReference type="SUPFAM" id="SSF48452">
    <property type="entry name" value="TPR-like"/>
    <property type="match status" value="1"/>
</dbReference>
<evidence type="ECO:0000259" key="6">
    <source>
        <dbReference type="Pfam" id="PF07980"/>
    </source>
</evidence>
<comment type="caution">
    <text evidence="8">The sequence shown here is derived from an EMBL/GenBank/DDBJ whole genome shotgun (WGS) entry which is preliminary data.</text>
</comment>
<feature type="domain" description="SusD-like N-terminal" evidence="7">
    <location>
        <begin position="24"/>
        <end position="223"/>
    </location>
</feature>
<keyword evidence="4" id="KW-0472">Membrane</keyword>
<dbReference type="InterPro" id="IPR012944">
    <property type="entry name" value="SusD_RagB_dom"/>
</dbReference>
<comment type="subcellular location">
    <subcellularLocation>
        <location evidence="1">Cell outer membrane</location>
    </subcellularLocation>
</comment>
<dbReference type="EMBL" id="JBHUOJ010000012">
    <property type="protein sequence ID" value="MFD2833066.1"/>
    <property type="molecule type" value="Genomic_DNA"/>
</dbReference>
<name>A0ABW5X641_9FLAO</name>
<dbReference type="InterPro" id="IPR033985">
    <property type="entry name" value="SusD-like_N"/>
</dbReference>
<evidence type="ECO:0000256" key="5">
    <source>
        <dbReference type="ARBA" id="ARBA00023237"/>
    </source>
</evidence>
<evidence type="ECO:0000256" key="3">
    <source>
        <dbReference type="ARBA" id="ARBA00022729"/>
    </source>
</evidence>
<dbReference type="Pfam" id="PF07980">
    <property type="entry name" value="SusD_RagB"/>
    <property type="match status" value="1"/>
</dbReference>
<dbReference type="CDD" id="cd08977">
    <property type="entry name" value="SusD"/>
    <property type="match status" value="1"/>
</dbReference>
<feature type="domain" description="RagB/SusD" evidence="6">
    <location>
        <begin position="326"/>
        <end position="408"/>
    </location>
</feature>
<evidence type="ECO:0000259" key="7">
    <source>
        <dbReference type="Pfam" id="PF14322"/>
    </source>
</evidence>
<keyword evidence="9" id="KW-1185">Reference proteome</keyword>
<evidence type="ECO:0000256" key="1">
    <source>
        <dbReference type="ARBA" id="ARBA00004442"/>
    </source>
</evidence>
<accession>A0ABW5X641</accession>
<reference evidence="9" key="1">
    <citation type="journal article" date="2019" name="Int. J. Syst. Evol. Microbiol.">
        <title>The Global Catalogue of Microorganisms (GCM) 10K type strain sequencing project: providing services to taxonomists for standard genome sequencing and annotation.</title>
        <authorList>
            <consortium name="The Broad Institute Genomics Platform"/>
            <consortium name="The Broad Institute Genome Sequencing Center for Infectious Disease"/>
            <person name="Wu L."/>
            <person name="Ma J."/>
        </authorList>
    </citation>
    <scope>NUCLEOTIDE SEQUENCE [LARGE SCALE GENOMIC DNA]</scope>
    <source>
        <strain evidence="9">KCTC 52925</strain>
    </source>
</reference>
<evidence type="ECO:0000313" key="8">
    <source>
        <dbReference type="EMBL" id="MFD2833066.1"/>
    </source>
</evidence>
<sequence>MKKLYNSIWMIALVLCFSGCDDKLDLEPRQSISVGTAISSAENVKNILIGVYNETGQSPSYGGYLQLLADLYGTTDQITWGGTFQPPRQVFNKNIFIDNGFVSDLWLNGYEAINQANLVLDYSDLLEEEDRDQVMGEAYFLRALNYFDLNRFFMSPDGQIGVPLSLEGIIDYAQDLQIPRASASEVYSQVVSDLEMAYSLLPEDNGIFADKYAAQALLARVYLQMGNYAGARDAADDVIQNSAHSLTSTFEDAFNNDVDSTEDVFAFQVTTQDGANVLVTHYADQTFGGRGGDVTVNEAYLEMFGENDARGDFFYTSAQNEGTLTGKYTNQYANISLLRLAEMYLIRAEANLREGTVIGASPVEDVNKLRLRAGADLLTEVTVEDVLKERELELMFEGFLVFDYKRTGREIATLPASSPKLSFPIPQREIDANDLLTQNPGYE</sequence>
<evidence type="ECO:0000256" key="2">
    <source>
        <dbReference type="ARBA" id="ARBA00006275"/>
    </source>
</evidence>
<dbReference type="InterPro" id="IPR011990">
    <property type="entry name" value="TPR-like_helical_dom_sf"/>
</dbReference>
<evidence type="ECO:0000313" key="9">
    <source>
        <dbReference type="Proteomes" id="UP001597438"/>
    </source>
</evidence>
<dbReference type="Proteomes" id="UP001597438">
    <property type="component" value="Unassembled WGS sequence"/>
</dbReference>
<dbReference type="Gene3D" id="1.25.40.390">
    <property type="match status" value="1"/>
</dbReference>
<keyword evidence="5" id="KW-0998">Cell outer membrane</keyword>
<gene>
    <name evidence="8" type="ORF">ACFSYS_07170</name>
</gene>
<protein>
    <submittedName>
        <fullName evidence="8">RagB/SusD family nutrient uptake outer membrane protein</fullName>
    </submittedName>
</protein>
<organism evidence="8 9">
    <name type="scientific">Christiangramia antarctica</name>
    <dbReference type="NCBI Taxonomy" id="2058158"/>
    <lineage>
        <taxon>Bacteria</taxon>
        <taxon>Pseudomonadati</taxon>
        <taxon>Bacteroidota</taxon>
        <taxon>Flavobacteriia</taxon>
        <taxon>Flavobacteriales</taxon>
        <taxon>Flavobacteriaceae</taxon>
        <taxon>Christiangramia</taxon>
    </lineage>
</organism>
<comment type="similarity">
    <text evidence="2">Belongs to the SusD family.</text>
</comment>
<keyword evidence="3" id="KW-0732">Signal</keyword>
<dbReference type="Pfam" id="PF14322">
    <property type="entry name" value="SusD-like_3"/>
    <property type="match status" value="1"/>
</dbReference>